<dbReference type="Proteomes" id="UP001153269">
    <property type="component" value="Unassembled WGS sequence"/>
</dbReference>
<feature type="compositionally biased region" description="Polar residues" evidence="1">
    <location>
        <begin position="1"/>
        <end position="17"/>
    </location>
</feature>
<evidence type="ECO:0000256" key="1">
    <source>
        <dbReference type="SAM" id="MobiDB-lite"/>
    </source>
</evidence>
<sequence length="194" mass="20941">MTGTETRGLDGSSSFSGGTDYPETRGHVSPAMTLLISPRGSSHTSRPWCVQTACLEFGLSERLMVDLGRQGEVWRGAVCLQADVRPACRATPRLDDQEGHALLEAGTGTCLHMREAACVFFFQQMAALRQLEGEDRRLERERGGGGGNTCQNGLLPALMRPSLPSIQAALGMKQFLPFPLETASAVSLFPDSTR</sequence>
<protein>
    <submittedName>
        <fullName evidence="2">Uncharacterized protein</fullName>
    </submittedName>
</protein>
<reference evidence="2" key="1">
    <citation type="submission" date="2020-03" db="EMBL/GenBank/DDBJ databases">
        <authorList>
            <person name="Weist P."/>
        </authorList>
    </citation>
    <scope>NUCLEOTIDE SEQUENCE</scope>
</reference>
<evidence type="ECO:0000313" key="3">
    <source>
        <dbReference type="Proteomes" id="UP001153269"/>
    </source>
</evidence>
<comment type="caution">
    <text evidence="2">The sequence shown here is derived from an EMBL/GenBank/DDBJ whole genome shotgun (WGS) entry which is preliminary data.</text>
</comment>
<organism evidence="2 3">
    <name type="scientific">Pleuronectes platessa</name>
    <name type="common">European plaice</name>
    <dbReference type="NCBI Taxonomy" id="8262"/>
    <lineage>
        <taxon>Eukaryota</taxon>
        <taxon>Metazoa</taxon>
        <taxon>Chordata</taxon>
        <taxon>Craniata</taxon>
        <taxon>Vertebrata</taxon>
        <taxon>Euteleostomi</taxon>
        <taxon>Actinopterygii</taxon>
        <taxon>Neopterygii</taxon>
        <taxon>Teleostei</taxon>
        <taxon>Neoteleostei</taxon>
        <taxon>Acanthomorphata</taxon>
        <taxon>Carangaria</taxon>
        <taxon>Pleuronectiformes</taxon>
        <taxon>Pleuronectoidei</taxon>
        <taxon>Pleuronectidae</taxon>
        <taxon>Pleuronectes</taxon>
    </lineage>
</organism>
<name>A0A9N7YUP2_PLEPL</name>
<keyword evidence="3" id="KW-1185">Reference proteome</keyword>
<accession>A0A9N7YUP2</accession>
<feature type="region of interest" description="Disordered" evidence="1">
    <location>
        <begin position="1"/>
        <end position="25"/>
    </location>
</feature>
<dbReference type="AlphaFoldDB" id="A0A9N7YUP2"/>
<gene>
    <name evidence="2" type="ORF">PLEPLA_LOCUS26841</name>
</gene>
<proteinExistence type="predicted"/>
<evidence type="ECO:0000313" key="2">
    <source>
        <dbReference type="EMBL" id="CAB1438987.1"/>
    </source>
</evidence>
<dbReference type="EMBL" id="CADEAL010002223">
    <property type="protein sequence ID" value="CAB1438987.1"/>
    <property type="molecule type" value="Genomic_DNA"/>
</dbReference>